<evidence type="ECO:0000313" key="3">
    <source>
        <dbReference type="Proteomes" id="UP000360750"/>
    </source>
</evidence>
<accession>A0ABD7V4Y3</accession>
<dbReference type="InterPro" id="IPR007780">
    <property type="entry name" value="NAD_Glu_DH_bac"/>
</dbReference>
<dbReference type="PANTHER" id="PTHR43403:SF1">
    <property type="entry name" value="NAD-SPECIFIC GLUTAMATE DEHYDROGENASE"/>
    <property type="match status" value="1"/>
</dbReference>
<dbReference type="InterPro" id="IPR028971">
    <property type="entry name" value="NAD-GDH_cat"/>
</dbReference>
<proteinExistence type="predicted"/>
<evidence type="ECO:0000313" key="2">
    <source>
        <dbReference type="EMBL" id="VFA89428.1"/>
    </source>
</evidence>
<dbReference type="AlphaFoldDB" id="A0ABD7V4Y3"/>
<dbReference type="RefSeq" id="WP_230824086.1">
    <property type="nucleotide sequence ID" value="NZ_CAACYD010000007.1"/>
</dbReference>
<comment type="caution">
    <text evidence="2">The sequence shown here is derived from an EMBL/GenBank/DDBJ whole genome shotgun (WGS) entry which is preliminary data.</text>
</comment>
<reference evidence="2 3" key="1">
    <citation type="submission" date="2019-02" db="EMBL/GenBank/DDBJ databases">
        <authorList>
            <consortium name="Pathogen Informatics"/>
        </authorList>
    </citation>
    <scope>NUCLEOTIDE SEQUENCE [LARGE SCALE GENOMIC DNA]</scope>
    <source>
        <strain evidence="2 3">3012STDY6756503</strain>
    </source>
</reference>
<gene>
    <name evidence="2" type="primary">gdhB_3</name>
    <name evidence="2" type="ORF">NCTC8139_02994</name>
</gene>
<keyword evidence="2" id="KW-0560">Oxidoreductase</keyword>
<dbReference type="EC" id="1.4.1.2" evidence="2"/>
<dbReference type="EMBL" id="CAACYD010000007">
    <property type="protein sequence ID" value="VFA89428.1"/>
    <property type="molecule type" value="Genomic_DNA"/>
</dbReference>
<sequence length="85" mass="9243">MRKNPRISVDNAYATFVSGMLDLVDNLVDGHVVEPADTVRHDEHDTYLVVAADKGTASLSDLSNSIALRRGLAGRRVRLGRLIGL</sequence>
<dbReference type="Pfam" id="PF05088">
    <property type="entry name" value="Bac_GDH_CD"/>
    <property type="match status" value="1"/>
</dbReference>
<dbReference type="PANTHER" id="PTHR43403">
    <property type="entry name" value="NAD-SPECIFIC GLUTAMATE DEHYDROGENASE"/>
    <property type="match status" value="1"/>
</dbReference>
<evidence type="ECO:0000259" key="1">
    <source>
        <dbReference type="Pfam" id="PF05088"/>
    </source>
</evidence>
<dbReference type="GO" id="GO:0004352">
    <property type="term" value="F:glutamate dehydrogenase (NAD+) activity"/>
    <property type="evidence" value="ECO:0007669"/>
    <property type="project" value="UniProtKB-EC"/>
</dbReference>
<dbReference type="GeneID" id="71770140"/>
<protein>
    <submittedName>
        <fullName evidence="2">NAD-specific glutamate dehydrogenase</fullName>
        <ecNumber evidence="2">1.4.1.2</ecNumber>
    </submittedName>
</protein>
<name>A0ABD7V4Y3_9ACTN</name>
<feature type="domain" description="NAD-glutamate dehydrogenase catalytic" evidence="1">
    <location>
        <begin position="9"/>
        <end position="70"/>
    </location>
</feature>
<dbReference type="Proteomes" id="UP000360750">
    <property type="component" value="Unassembled WGS sequence"/>
</dbReference>
<organism evidence="2 3">
    <name type="scientific">Gordonia paraffinivorans</name>
    <dbReference type="NCBI Taxonomy" id="175628"/>
    <lineage>
        <taxon>Bacteria</taxon>
        <taxon>Bacillati</taxon>
        <taxon>Actinomycetota</taxon>
        <taxon>Actinomycetes</taxon>
        <taxon>Mycobacteriales</taxon>
        <taxon>Gordoniaceae</taxon>
        <taxon>Gordonia</taxon>
    </lineage>
</organism>